<dbReference type="AlphaFoldDB" id="A0A7R9QM91"/>
<feature type="non-terminal residue" evidence="1">
    <location>
        <position position="1"/>
    </location>
</feature>
<evidence type="ECO:0000313" key="2">
    <source>
        <dbReference type="Proteomes" id="UP000759131"/>
    </source>
</evidence>
<gene>
    <name evidence="1" type="ORF">OSB1V03_LOCUS23209</name>
</gene>
<proteinExistence type="predicted"/>
<dbReference type="InterPro" id="IPR024868">
    <property type="entry name" value="FJX1/FJ"/>
</dbReference>
<dbReference type="EMBL" id="CAJPIZ010055846">
    <property type="protein sequence ID" value="CAG2123264.1"/>
    <property type="molecule type" value="Genomic_DNA"/>
</dbReference>
<evidence type="ECO:0000313" key="1">
    <source>
        <dbReference type="EMBL" id="CAD7651145.1"/>
    </source>
</evidence>
<keyword evidence="2" id="KW-1185">Reference proteome</keyword>
<accession>A0A7R9QM91</accession>
<dbReference type="Proteomes" id="UP000759131">
    <property type="component" value="Unassembled WGS sequence"/>
</dbReference>
<protein>
    <submittedName>
        <fullName evidence="1">Uncharacterized protein</fullName>
    </submittedName>
</protein>
<dbReference type="PANTHER" id="PTHR13147">
    <property type="entry name" value="FOUR-JOINTED BOX PROTEIN 1"/>
    <property type="match status" value="1"/>
</dbReference>
<reference evidence="1" key="1">
    <citation type="submission" date="2020-11" db="EMBL/GenBank/DDBJ databases">
        <authorList>
            <person name="Tran Van P."/>
        </authorList>
    </citation>
    <scope>NUCLEOTIDE SEQUENCE</scope>
</reference>
<organism evidence="1">
    <name type="scientific">Medioppia subpectinata</name>
    <dbReference type="NCBI Taxonomy" id="1979941"/>
    <lineage>
        <taxon>Eukaryota</taxon>
        <taxon>Metazoa</taxon>
        <taxon>Ecdysozoa</taxon>
        <taxon>Arthropoda</taxon>
        <taxon>Chelicerata</taxon>
        <taxon>Arachnida</taxon>
        <taxon>Acari</taxon>
        <taxon>Acariformes</taxon>
        <taxon>Sarcoptiformes</taxon>
        <taxon>Oribatida</taxon>
        <taxon>Brachypylina</taxon>
        <taxon>Oppioidea</taxon>
        <taxon>Oppiidae</taxon>
        <taxon>Medioppia</taxon>
    </lineage>
</organism>
<dbReference type="EMBL" id="OC910421">
    <property type="protein sequence ID" value="CAD7651145.1"/>
    <property type="molecule type" value="Genomic_DNA"/>
</dbReference>
<dbReference type="GO" id="GO:0005615">
    <property type="term" value="C:extracellular space"/>
    <property type="evidence" value="ECO:0007669"/>
    <property type="project" value="TreeGrafter"/>
</dbReference>
<dbReference type="PANTHER" id="PTHR13147:SF5">
    <property type="entry name" value="FOUR-JOINTED BOX PROTEIN 1"/>
    <property type="match status" value="1"/>
</dbReference>
<dbReference type="OrthoDB" id="10055077at2759"/>
<name>A0A7R9QM91_9ACAR</name>
<dbReference type="GO" id="GO:0007267">
    <property type="term" value="P:cell-cell signaling"/>
    <property type="evidence" value="ECO:0007669"/>
    <property type="project" value="TreeGrafter"/>
</dbReference>
<dbReference type="PRINTS" id="PR02072">
    <property type="entry name" value="4JOINTEDBOX1"/>
</dbReference>
<sequence>MWSNVWNDSLSKEWQFNTTVALIEWIDDLERDRMPSLILNSLITNTTLHSRDWRLKNVTSAELVELMQWSDLLLFDYLTGNYDRVASMQDAALKQNNTTILKETIHNLVKSTKTNSIWMIDNESGFLDAYWLMYSQKNG</sequence>